<keyword evidence="2" id="KW-0472">Membrane</keyword>
<gene>
    <name evidence="3" type="primary">rptA</name>
    <name evidence="3" type="ORF">NCTC11862_01459</name>
</gene>
<keyword evidence="2" id="KW-0812">Transmembrane</keyword>
<accession>A0A376CMJ2</accession>
<feature type="transmembrane region" description="Helical" evidence="2">
    <location>
        <begin position="31"/>
        <end position="52"/>
    </location>
</feature>
<sequence>MSIAAAVWTAIAVLVLPGFFVAWVSGLKTPAAMFAGMPVTFGIVGLAAWFWGLTELPFNWVTFILMWLVVLALAGVWRWAFAKKARRKGAVAWRDALWPGGWRRDSIADPTWILPAAGVATSAWLLISSKLRWLEGLPHGMGSIFQGWDVQWHANAVRFILEEGVASPTRMGELQNFETQAQLLYPSGFHAATALIADATGWHPIEATNLMSIVGPAVALPLTMVGMVGVVVGTRSVMFQLGAAFAAIAAYASPVLIWIGDYVGAWPYLLAICLTGVVTAQFAGVVHRHVGALATMLGFIGVVQLHPSAVTVVALAVGLYWLLYLLFSPAQTRLRDTVWLLAPALVGTILYLPQLLTGSEQTEEVGAFSGDEAKTLEQAWADAFTMNTRHVDEFFLDWDPTVILWLALVGALFAVVWRRQVWLLATYLLFLAITVGSLYPLDGIIGEVATLVGSLHYNMAHRLIMPVAIIVFAMAGLGVAVLVRLLTLAPVAARNDSPAWTRSTVAASVVVGVLVGWGAAWWVTASTNRGAREAFTQPRASQRMVDDDDRAAFDWLGTQPAAYEGLTMGDPSDGHSWLYAYNGVPTVSRHYQWPAGGRGSNTDTLYWDSHLLGEGKRGAPNEPNVVDKAAEEFNVKFFITSPWSFWAFQKPQWQMLHGLWTAEGVTPVYRQGDTVVFAVDEAFADYELTLMQIDAQQAGSDPLPRPRPAVEATGITQYTGL</sequence>
<feature type="transmembrane region" description="Helical" evidence="2">
    <location>
        <begin position="305"/>
        <end position="326"/>
    </location>
</feature>
<feature type="transmembrane region" description="Helical" evidence="2">
    <location>
        <begin position="266"/>
        <end position="285"/>
    </location>
</feature>
<evidence type="ECO:0000313" key="4">
    <source>
        <dbReference type="Proteomes" id="UP000254467"/>
    </source>
</evidence>
<protein>
    <submittedName>
        <fullName evidence="3">Rhamnopyranosyltransferase</fullName>
    </submittedName>
</protein>
<feature type="transmembrane region" description="Helical" evidence="2">
    <location>
        <begin position="459"/>
        <end position="483"/>
    </location>
</feature>
<dbReference type="Pfam" id="PF20176">
    <property type="entry name" value="DUF6541"/>
    <property type="match status" value="1"/>
</dbReference>
<feature type="transmembrane region" description="Helical" evidence="2">
    <location>
        <begin position="398"/>
        <end position="416"/>
    </location>
</feature>
<evidence type="ECO:0000256" key="2">
    <source>
        <dbReference type="SAM" id="Phobius"/>
    </source>
</evidence>
<dbReference type="Proteomes" id="UP000254467">
    <property type="component" value="Unassembled WGS sequence"/>
</dbReference>
<feature type="transmembrane region" description="Helical" evidence="2">
    <location>
        <begin position="210"/>
        <end position="232"/>
    </location>
</feature>
<dbReference type="OrthoDB" id="3251757at2"/>
<feature type="transmembrane region" description="Helical" evidence="2">
    <location>
        <begin position="238"/>
        <end position="259"/>
    </location>
</feature>
<keyword evidence="4" id="KW-1185">Reference proteome</keyword>
<reference evidence="3 4" key="1">
    <citation type="submission" date="2018-06" db="EMBL/GenBank/DDBJ databases">
        <authorList>
            <consortium name="Pathogen Informatics"/>
            <person name="Doyle S."/>
        </authorList>
    </citation>
    <scope>NUCLEOTIDE SEQUENCE [LARGE SCALE GENOMIC DNA]</scope>
    <source>
        <strain evidence="3 4">NCTC11862</strain>
    </source>
</reference>
<proteinExistence type="predicted"/>
<keyword evidence="2" id="KW-1133">Transmembrane helix</keyword>
<dbReference type="RefSeq" id="WP_018581662.1">
    <property type="nucleotide sequence ID" value="NZ_UFXQ01000001.1"/>
</dbReference>
<feature type="transmembrane region" description="Helical" evidence="2">
    <location>
        <begin position="338"/>
        <end position="356"/>
    </location>
</feature>
<evidence type="ECO:0000256" key="1">
    <source>
        <dbReference type="SAM" id="MobiDB-lite"/>
    </source>
</evidence>
<feature type="transmembrane region" description="Helical" evidence="2">
    <location>
        <begin position="421"/>
        <end position="439"/>
    </location>
</feature>
<organism evidence="3 4">
    <name type="scientific">Corynebacterium pilosum</name>
    <dbReference type="NCBI Taxonomy" id="35756"/>
    <lineage>
        <taxon>Bacteria</taxon>
        <taxon>Bacillati</taxon>
        <taxon>Actinomycetota</taxon>
        <taxon>Actinomycetes</taxon>
        <taxon>Mycobacteriales</taxon>
        <taxon>Corynebacteriaceae</taxon>
        <taxon>Corynebacterium</taxon>
    </lineage>
</organism>
<feature type="transmembrane region" description="Helical" evidence="2">
    <location>
        <begin position="504"/>
        <end position="523"/>
    </location>
</feature>
<dbReference type="STRING" id="35756.GCA_001044155_00930"/>
<keyword evidence="3" id="KW-0808">Transferase</keyword>
<dbReference type="InterPro" id="IPR046671">
    <property type="entry name" value="DUF6541"/>
</dbReference>
<feature type="region of interest" description="Disordered" evidence="1">
    <location>
        <begin position="697"/>
        <end position="721"/>
    </location>
</feature>
<name>A0A376CMJ2_9CORY</name>
<evidence type="ECO:0000313" key="3">
    <source>
        <dbReference type="EMBL" id="STC69660.1"/>
    </source>
</evidence>
<dbReference type="EMBL" id="UFXQ01000001">
    <property type="protein sequence ID" value="STC69660.1"/>
    <property type="molecule type" value="Genomic_DNA"/>
</dbReference>
<dbReference type="AlphaFoldDB" id="A0A376CMJ2"/>
<feature type="transmembrane region" description="Helical" evidence="2">
    <location>
        <begin position="6"/>
        <end position="24"/>
    </location>
</feature>
<feature type="transmembrane region" description="Helical" evidence="2">
    <location>
        <begin position="58"/>
        <end position="80"/>
    </location>
</feature>
<dbReference type="GO" id="GO:0016740">
    <property type="term" value="F:transferase activity"/>
    <property type="evidence" value="ECO:0007669"/>
    <property type="project" value="UniProtKB-KW"/>
</dbReference>